<organism evidence="2 3">
    <name type="scientific">Dufourea novaeangliae</name>
    <name type="common">Sweat bee</name>
    <dbReference type="NCBI Taxonomy" id="178035"/>
    <lineage>
        <taxon>Eukaryota</taxon>
        <taxon>Metazoa</taxon>
        <taxon>Ecdysozoa</taxon>
        <taxon>Arthropoda</taxon>
        <taxon>Hexapoda</taxon>
        <taxon>Insecta</taxon>
        <taxon>Pterygota</taxon>
        <taxon>Neoptera</taxon>
        <taxon>Endopterygota</taxon>
        <taxon>Hymenoptera</taxon>
        <taxon>Apocrita</taxon>
        <taxon>Aculeata</taxon>
        <taxon>Apoidea</taxon>
        <taxon>Anthophila</taxon>
        <taxon>Halictidae</taxon>
        <taxon>Rophitinae</taxon>
        <taxon>Dufourea</taxon>
    </lineage>
</organism>
<feature type="region of interest" description="Disordered" evidence="1">
    <location>
        <begin position="48"/>
        <end position="68"/>
    </location>
</feature>
<accession>A0A154PT09</accession>
<dbReference type="AlphaFoldDB" id="A0A154PT09"/>
<dbReference type="Proteomes" id="UP000076502">
    <property type="component" value="Unassembled WGS sequence"/>
</dbReference>
<feature type="region of interest" description="Disordered" evidence="1">
    <location>
        <begin position="185"/>
        <end position="221"/>
    </location>
</feature>
<evidence type="ECO:0000313" key="3">
    <source>
        <dbReference type="Proteomes" id="UP000076502"/>
    </source>
</evidence>
<gene>
    <name evidence="2" type="ORF">WN55_06862</name>
</gene>
<evidence type="ECO:0000256" key="1">
    <source>
        <dbReference type="SAM" id="MobiDB-lite"/>
    </source>
</evidence>
<name>A0A154PT09_DUFNO</name>
<proteinExistence type="predicted"/>
<dbReference type="EMBL" id="KQ435073">
    <property type="protein sequence ID" value="KZC14398.1"/>
    <property type="molecule type" value="Genomic_DNA"/>
</dbReference>
<reference evidence="2 3" key="1">
    <citation type="submission" date="2015-07" db="EMBL/GenBank/DDBJ databases">
        <title>The genome of Dufourea novaeangliae.</title>
        <authorList>
            <person name="Pan H."/>
            <person name="Kapheim K."/>
        </authorList>
    </citation>
    <scope>NUCLEOTIDE SEQUENCE [LARGE SCALE GENOMIC DNA]</scope>
    <source>
        <strain evidence="2">0120121106</strain>
        <tissue evidence="2">Whole body</tissue>
    </source>
</reference>
<evidence type="ECO:0000313" key="2">
    <source>
        <dbReference type="EMBL" id="KZC14398.1"/>
    </source>
</evidence>
<protein>
    <submittedName>
        <fullName evidence="2">Uncharacterized protein</fullName>
    </submittedName>
</protein>
<sequence>MEMEFRSHQTANFMESDPSGDWIRELEASGISNLMEGISAMEGANATEEIAGSTTEEPRREESNRHNGTNPDLHLWWVNGDQQLGVSWDLGGRFRGFFHPGMVEGCPDGSKNNKTCCRCLEKSGSPENHTLSPPRGAAWDPVGRIDSRDIKWGWRQPGRIVKDRSSEIRLRKIITDIVGRLRKITGPKASGRGIPTTGERRRRTGRGSGRTWRGGAGEGVSHNYPSTRVLAGVLATQGSLRKAQQGYVTGMERVGLVFVPKLDP</sequence>
<feature type="compositionally biased region" description="Basic and acidic residues" evidence="1">
    <location>
        <begin position="56"/>
        <end position="65"/>
    </location>
</feature>
<feature type="compositionally biased region" description="Gly residues" evidence="1">
    <location>
        <begin position="206"/>
        <end position="218"/>
    </location>
</feature>
<keyword evidence="3" id="KW-1185">Reference proteome</keyword>